<dbReference type="InterPro" id="IPR001680">
    <property type="entry name" value="WD40_rpt"/>
</dbReference>
<dbReference type="AlphaFoldDB" id="A0A061IUL7"/>
<evidence type="ECO:0000256" key="3">
    <source>
        <dbReference type="PROSITE-ProRule" id="PRU00221"/>
    </source>
</evidence>
<proteinExistence type="predicted"/>
<dbReference type="GO" id="GO:0071013">
    <property type="term" value="C:catalytic step 2 spliceosome"/>
    <property type="evidence" value="ECO:0007669"/>
    <property type="project" value="TreeGrafter"/>
</dbReference>
<gene>
    <name evidence="4" type="ORF">TRSC58_05496</name>
</gene>
<protein>
    <submittedName>
        <fullName evidence="4">Uncharacterized protein</fullName>
    </submittedName>
</protein>
<reference evidence="4 5" key="1">
    <citation type="submission" date="2013-07" db="EMBL/GenBank/DDBJ databases">
        <authorList>
            <person name="Stoco P.H."/>
            <person name="Wagner G."/>
            <person name="Gerber A."/>
            <person name="Zaha A."/>
            <person name="Thompson C."/>
            <person name="Bartholomeu D.C."/>
            <person name="Luckemeyer D.D."/>
            <person name="Bahia D."/>
            <person name="Loreto E."/>
            <person name="Prestes E.B."/>
            <person name="Lima F.M."/>
            <person name="Rodrigues-Luiz G."/>
            <person name="Vallejo G.A."/>
            <person name="Filho J.F."/>
            <person name="Monteiro K.M."/>
            <person name="Tyler K.M."/>
            <person name="de Almeida L.G."/>
            <person name="Ortiz M.F."/>
            <person name="Siervo M.A."/>
            <person name="de Moraes M.H."/>
            <person name="Cunha O.L."/>
            <person name="Mendonca-Neto R."/>
            <person name="Silva R."/>
            <person name="Teixeira S.M."/>
            <person name="Murta S.M."/>
            <person name="Sincero T.C."/>
            <person name="Mendes T.A."/>
            <person name="Urmenyi T.P."/>
            <person name="Silva V.G."/>
            <person name="da Rocha W.D."/>
            <person name="Andersson B."/>
            <person name="Romanha A.J."/>
            <person name="Steindel M."/>
            <person name="de Vasconcelos A.T."/>
            <person name="Grisard E.C."/>
        </authorList>
    </citation>
    <scope>NUCLEOTIDE SEQUENCE [LARGE SCALE GENOMIC DNA]</scope>
    <source>
        <strain evidence="4 5">SC58</strain>
    </source>
</reference>
<keyword evidence="2" id="KW-0677">Repeat</keyword>
<evidence type="ECO:0000313" key="4">
    <source>
        <dbReference type="EMBL" id="ESL06823.1"/>
    </source>
</evidence>
<dbReference type="Proteomes" id="UP000031737">
    <property type="component" value="Unassembled WGS sequence"/>
</dbReference>
<accession>A0A061IUL7</accession>
<dbReference type="InterPro" id="IPR036322">
    <property type="entry name" value="WD40_repeat_dom_sf"/>
</dbReference>
<sequence length="338" mass="35971">MKGGGKKKEREEQAGMSLSLVEKPVRGATGGGSWFLAGHKKEVLGIATDGSGVFATCDVGGIGLFWRSDAASRDGGPTHVSGIATEGPAIVDACFLRHTHLCTAQGDGTVGMWDVETAQREHSFDRFSGRGRPINWPVINAVTAGNEAFIVFGGDDGFLVLADCKQKKNIATINLRVPITSLAASRDSFFVGDVLGNIRCFDTRTMRSLYGFKGHRDVVSCMALDVGATSMISYGLDNSLILWDVMPFALSTSDRLLHRIEVQQGASRALLRCDWSKTGTIIVPAAGGHVERVTAAAFEGARATLPVRHREDAVQCAVFVDDAVAVSSAGTEVIMQPV</sequence>
<dbReference type="PANTHER" id="PTHR44006:SF1">
    <property type="entry name" value="U5 SMALL NUCLEAR RIBONUCLEOPROTEIN 40 KDA PROTEIN"/>
    <property type="match status" value="1"/>
</dbReference>
<name>A0A061IUL7_TRYRA</name>
<dbReference type="InterPro" id="IPR052234">
    <property type="entry name" value="U5_snRNP_Component"/>
</dbReference>
<comment type="caution">
    <text evidence="4">The sequence shown here is derived from an EMBL/GenBank/DDBJ whole genome shotgun (WGS) entry which is preliminary data.</text>
</comment>
<dbReference type="VEuPathDB" id="TriTrypDB:TRSC58_05496"/>
<dbReference type="SUPFAM" id="SSF50978">
    <property type="entry name" value="WD40 repeat-like"/>
    <property type="match status" value="1"/>
</dbReference>
<dbReference type="Gene3D" id="2.130.10.10">
    <property type="entry name" value="YVTN repeat-like/Quinoprotein amine dehydrogenase"/>
    <property type="match status" value="1"/>
</dbReference>
<evidence type="ECO:0000256" key="1">
    <source>
        <dbReference type="ARBA" id="ARBA00022574"/>
    </source>
</evidence>
<keyword evidence="1 3" id="KW-0853">WD repeat</keyword>
<evidence type="ECO:0000256" key="2">
    <source>
        <dbReference type="ARBA" id="ARBA00022737"/>
    </source>
</evidence>
<dbReference type="PANTHER" id="PTHR44006">
    <property type="entry name" value="U5 SMALL NUCLEAR RIBONUCLEOPROTEIN 40 KDA PROTEIN"/>
    <property type="match status" value="1"/>
</dbReference>
<dbReference type="InterPro" id="IPR015943">
    <property type="entry name" value="WD40/YVTN_repeat-like_dom_sf"/>
</dbReference>
<dbReference type="SMART" id="SM00320">
    <property type="entry name" value="WD40"/>
    <property type="match status" value="4"/>
</dbReference>
<keyword evidence="5" id="KW-1185">Reference proteome</keyword>
<organism evidence="4 5">
    <name type="scientific">Trypanosoma rangeli SC58</name>
    <dbReference type="NCBI Taxonomy" id="429131"/>
    <lineage>
        <taxon>Eukaryota</taxon>
        <taxon>Discoba</taxon>
        <taxon>Euglenozoa</taxon>
        <taxon>Kinetoplastea</taxon>
        <taxon>Metakinetoplastina</taxon>
        <taxon>Trypanosomatida</taxon>
        <taxon>Trypanosomatidae</taxon>
        <taxon>Trypanosoma</taxon>
        <taxon>Herpetosoma</taxon>
    </lineage>
</organism>
<dbReference type="GO" id="GO:0003723">
    <property type="term" value="F:RNA binding"/>
    <property type="evidence" value="ECO:0007669"/>
    <property type="project" value="TreeGrafter"/>
</dbReference>
<feature type="repeat" description="WD" evidence="3">
    <location>
        <begin position="212"/>
        <end position="245"/>
    </location>
</feature>
<dbReference type="PROSITE" id="PS50082">
    <property type="entry name" value="WD_REPEATS_2"/>
    <property type="match status" value="1"/>
</dbReference>
<dbReference type="EMBL" id="AUPL01005496">
    <property type="protein sequence ID" value="ESL06823.1"/>
    <property type="molecule type" value="Genomic_DNA"/>
</dbReference>
<evidence type="ECO:0000313" key="5">
    <source>
        <dbReference type="Proteomes" id="UP000031737"/>
    </source>
</evidence>
<dbReference type="OrthoDB" id="1068471at2759"/>